<feature type="domain" description="SAP" evidence="4">
    <location>
        <begin position="5"/>
        <end position="39"/>
    </location>
</feature>
<dbReference type="AlphaFoldDB" id="A0A0B1PC54"/>
<reference evidence="5 6" key="1">
    <citation type="journal article" date="2014" name="BMC Genomics">
        <title>Adaptive genomic structural variation in the grape powdery mildew pathogen, Erysiphe necator.</title>
        <authorList>
            <person name="Jones L."/>
            <person name="Riaz S."/>
            <person name="Morales-Cruz A."/>
            <person name="Amrine K.C."/>
            <person name="McGuire B."/>
            <person name="Gubler W.D."/>
            <person name="Walker M.A."/>
            <person name="Cantu D."/>
        </authorList>
    </citation>
    <scope>NUCLEOTIDE SEQUENCE [LARGE SCALE GENOMIC DNA]</scope>
    <source>
        <strain evidence="6">c</strain>
    </source>
</reference>
<dbReference type="Gene3D" id="1.10.720.30">
    <property type="entry name" value="SAP domain"/>
    <property type="match status" value="1"/>
</dbReference>
<dbReference type="InterPro" id="IPR003034">
    <property type="entry name" value="SAP_dom"/>
</dbReference>
<dbReference type="Proteomes" id="UP000030854">
    <property type="component" value="Unassembled WGS sequence"/>
</dbReference>
<dbReference type="PROSITE" id="PS50800">
    <property type="entry name" value="SAP"/>
    <property type="match status" value="1"/>
</dbReference>
<comment type="caution">
    <text evidence="5">The sequence shown here is derived from an EMBL/GenBank/DDBJ whole genome shotgun (WGS) entry which is preliminary data.</text>
</comment>
<organism evidence="5 6">
    <name type="scientific">Uncinula necator</name>
    <name type="common">Grape powdery mildew</name>
    <dbReference type="NCBI Taxonomy" id="52586"/>
    <lineage>
        <taxon>Eukaryota</taxon>
        <taxon>Fungi</taxon>
        <taxon>Dikarya</taxon>
        <taxon>Ascomycota</taxon>
        <taxon>Pezizomycotina</taxon>
        <taxon>Leotiomycetes</taxon>
        <taxon>Erysiphales</taxon>
        <taxon>Erysiphaceae</taxon>
        <taxon>Erysiphe</taxon>
    </lineage>
</organism>
<evidence type="ECO:0000256" key="3">
    <source>
        <dbReference type="SAM" id="MobiDB-lite"/>
    </source>
</evidence>
<feature type="compositionally biased region" description="Basic and acidic residues" evidence="3">
    <location>
        <begin position="186"/>
        <end position="219"/>
    </location>
</feature>
<sequence length="259" mass="28819">MATDYPSLKVPDLKKLLQERGLPVSGNKAELISRLQEDDKKSGVNNGKPTSQRKLGEDEIDWEEDDKPAPANTIVITPAKVHELEGDASVSTSDNKAIVTQKTMVQETPKATGGSEKLVVSEHSDGTFSLGLGNSDTILEAEKRAARAKRFGKPQSEDAVKMAERAKKFRLPSSKDEVIQNLDTALPERRPKRVREEKDRPNARSEKRHGSDRRNENRSKNNNYNTGLNKMKISAILDDPIERAKAEARAKRFARPVIT</sequence>
<evidence type="ECO:0000259" key="4">
    <source>
        <dbReference type="PROSITE" id="PS50800"/>
    </source>
</evidence>
<keyword evidence="1" id="KW-0597">Phosphoprotein</keyword>
<evidence type="ECO:0000313" key="5">
    <source>
        <dbReference type="EMBL" id="KHJ35798.1"/>
    </source>
</evidence>
<gene>
    <name evidence="5" type="ORF">EV44_g6120</name>
</gene>
<dbReference type="InterPro" id="IPR052240">
    <property type="entry name" value="SAP_domain_ribonucleoprotein"/>
</dbReference>
<accession>A0A0B1PC54</accession>
<evidence type="ECO:0000256" key="1">
    <source>
        <dbReference type="ARBA" id="ARBA00022553"/>
    </source>
</evidence>
<dbReference type="PANTHER" id="PTHR46551">
    <property type="entry name" value="SAP DOMAIN-CONTAINING RIBONUCLEOPROTEIN"/>
    <property type="match status" value="1"/>
</dbReference>
<comment type="similarity">
    <text evidence="2">Belongs to the SAP domain-containing ribonucleoprotein family.</text>
</comment>
<name>A0A0B1PC54_UNCNE</name>
<dbReference type="GO" id="GO:0005634">
    <property type="term" value="C:nucleus"/>
    <property type="evidence" value="ECO:0007669"/>
    <property type="project" value="TreeGrafter"/>
</dbReference>
<feature type="region of interest" description="Disordered" evidence="3">
    <location>
        <begin position="33"/>
        <end position="71"/>
    </location>
</feature>
<dbReference type="STRING" id="52586.A0A0B1PC54"/>
<dbReference type="InterPro" id="IPR040746">
    <property type="entry name" value="THO1_MOS11_C"/>
</dbReference>
<dbReference type="Pfam" id="PF18592">
    <property type="entry name" value="Tho1_MOS11_C"/>
    <property type="match status" value="1"/>
</dbReference>
<dbReference type="OMA" id="EMTQSES"/>
<keyword evidence="6" id="KW-1185">Reference proteome</keyword>
<dbReference type="Pfam" id="PF02037">
    <property type="entry name" value="SAP"/>
    <property type="match status" value="1"/>
</dbReference>
<dbReference type="PANTHER" id="PTHR46551:SF1">
    <property type="entry name" value="SAP DOMAIN-CONTAINING RIBONUCLEOPROTEIN"/>
    <property type="match status" value="1"/>
</dbReference>
<evidence type="ECO:0000256" key="2">
    <source>
        <dbReference type="ARBA" id="ARBA00046328"/>
    </source>
</evidence>
<dbReference type="GO" id="GO:0016973">
    <property type="term" value="P:poly(A)+ mRNA export from nucleus"/>
    <property type="evidence" value="ECO:0007669"/>
    <property type="project" value="TreeGrafter"/>
</dbReference>
<dbReference type="HOGENOM" id="CLU_063282_0_0_1"/>
<feature type="compositionally biased region" description="Polar residues" evidence="3">
    <location>
        <begin position="43"/>
        <end position="53"/>
    </location>
</feature>
<dbReference type="SUPFAM" id="SSF68906">
    <property type="entry name" value="SAP domain"/>
    <property type="match status" value="1"/>
</dbReference>
<evidence type="ECO:0000313" key="6">
    <source>
        <dbReference type="Proteomes" id="UP000030854"/>
    </source>
</evidence>
<feature type="region of interest" description="Disordered" evidence="3">
    <location>
        <begin position="166"/>
        <end position="231"/>
    </location>
</feature>
<dbReference type="SMART" id="SM00513">
    <property type="entry name" value="SAP"/>
    <property type="match status" value="1"/>
</dbReference>
<proteinExistence type="inferred from homology"/>
<dbReference type="InterPro" id="IPR036361">
    <property type="entry name" value="SAP_dom_sf"/>
</dbReference>
<dbReference type="EMBL" id="JNVN01000250">
    <property type="protein sequence ID" value="KHJ35798.1"/>
    <property type="molecule type" value="Genomic_DNA"/>
</dbReference>
<protein>
    <submittedName>
        <fullName evidence="5">Putative sap domain-containing protein</fullName>
    </submittedName>
</protein>